<name>A0A2T7B316_9ENTR</name>
<dbReference type="GeneID" id="92808481"/>
<evidence type="ECO:0000313" key="1">
    <source>
        <dbReference type="EMBL" id="PUX20335.1"/>
    </source>
</evidence>
<reference evidence="1" key="1">
    <citation type="submission" date="2016-12" db="EMBL/GenBank/DDBJ databases">
        <title>Analysis of the Molecular Diversity Among Cronobacter Species Isolated from Filth Flies Using a Pan Genomic DNA Microarray.</title>
        <authorList>
            <person name="Pava-Ripoll M."/>
            <person name="Tall B."/>
            <person name="Farber J."/>
            <person name="Fanning S."/>
            <person name="Lehner A."/>
            <person name="Stephan R."/>
            <person name="Pagotto F."/>
            <person name="Iverson C."/>
            <person name="Ziobro G."/>
            <person name="Miller A."/>
            <person name="Pearson R."/>
            <person name="Yan Q."/>
            <person name="Kim M."/>
            <person name="Jeong S."/>
            <person name="Park J."/>
            <person name="Jun S."/>
            <person name="Choi H."/>
            <person name="Chung T."/>
            <person name="Yoo Y."/>
            <person name="Park E."/>
            <person name="Hwang S."/>
            <person name="Lee B."/>
            <person name="Sathyamoorthy V."/>
            <person name="Carter L."/>
            <person name="Mammel M."/>
            <person name="Jackson S."/>
            <person name="Kothary M."/>
            <person name="Patel I."/>
            <person name="Grim C."/>
            <person name="Gopinath G."/>
            <person name="Gangiredla J."/>
            <person name="Chase H."/>
        </authorList>
    </citation>
    <scope>NUCLEOTIDE SEQUENCE [LARGE SCALE GENOMIC DNA]</scope>
    <source>
        <strain evidence="1">MOD1-Sh41s</strain>
    </source>
</reference>
<dbReference type="OrthoDB" id="6565706at2"/>
<dbReference type="InterPro" id="IPR049585">
    <property type="entry name" value="CdiI_EcoliA0-like"/>
</dbReference>
<dbReference type="AlphaFoldDB" id="A0A2T7B316"/>
<sequence length="123" mass="14146">MTLFEECAEVLKSNFTIVIGNDEKMAIKILYDHGAINGYIDWGIKNYTLYNDFQELLKSGIVKDDKFFVFADDVDVPIFETTLSLIAANADDVLALCPKIYIYNNDFLLQPMYPYGEIHFLKK</sequence>
<dbReference type="Pfam" id="PF24172">
    <property type="entry name" value="CdiI_ImmP"/>
    <property type="match status" value="1"/>
</dbReference>
<dbReference type="CDD" id="cd20693">
    <property type="entry name" value="CdiI_EcoliA0-like"/>
    <property type="match status" value="1"/>
</dbReference>
<accession>A0A2T7B316</accession>
<proteinExistence type="predicted"/>
<gene>
    <name evidence="1" type="ORF">BS411_14950</name>
</gene>
<dbReference type="RefSeq" id="WP_015740498.1">
    <property type="nucleotide sequence ID" value="NZ_CP165999.1"/>
</dbReference>
<dbReference type="EMBL" id="MSAG01000024">
    <property type="protein sequence ID" value="PUX20335.1"/>
    <property type="molecule type" value="Genomic_DNA"/>
</dbReference>
<organism evidence="1">
    <name type="scientific">Cronobacter turicensis</name>
    <dbReference type="NCBI Taxonomy" id="413502"/>
    <lineage>
        <taxon>Bacteria</taxon>
        <taxon>Pseudomonadati</taxon>
        <taxon>Pseudomonadota</taxon>
        <taxon>Gammaproteobacteria</taxon>
        <taxon>Enterobacterales</taxon>
        <taxon>Enterobacteriaceae</taxon>
        <taxon>Cronobacter</taxon>
    </lineage>
</organism>
<dbReference type="OMA" id="MTLFDEC"/>
<protein>
    <submittedName>
        <fullName evidence="1">Uncharacterized protein</fullName>
    </submittedName>
</protein>
<comment type="caution">
    <text evidence="1">The sequence shown here is derived from an EMBL/GenBank/DDBJ whole genome shotgun (WGS) entry which is preliminary data.</text>
</comment>